<reference evidence="4" key="1">
    <citation type="submission" date="2017-09" db="EMBL/GenBank/DDBJ databases">
        <title>Depth-based differentiation of microbial function through sediment-hosted aquifers and enrichment of novel symbionts in the deep terrestrial subsurface.</title>
        <authorList>
            <person name="Probst A.J."/>
            <person name="Ladd B."/>
            <person name="Jarett J.K."/>
            <person name="Geller-Mcgrath D.E."/>
            <person name="Sieber C.M.K."/>
            <person name="Emerson J.B."/>
            <person name="Anantharaman K."/>
            <person name="Thomas B.C."/>
            <person name="Malmstrom R."/>
            <person name="Stieglmeier M."/>
            <person name="Klingl A."/>
            <person name="Woyke T."/>
            <person name="Ryan C.M."/>
            <person name="Banfield J.F."/>
        </authorList>
    </citation>
    <scope>NUCLEOTIDE SEQUENCE [LARGE SCALE GENOMIC DNA]</scope>
</reference>
<comment type="caution">
    <text evidence="3">The sequence shown here is derived from an EMBL/GenBank/DDBJ whole genome shotgun (WGS) entry which is preliminary data.</text>
</comment>
<evidence type="ECO:0000259" key="2">
    <source>
        <dbReference type="Pfam" id="PF00156"/>
    </source>
</evidence>
<sequence length="210" mass="24773">MFLLDLFLPKRCLGCGQEGYYFCPQCQKEIKPLNFQTFPVISFFPYRGLVKKAIINLKYRFVTDLVEELTDLIIKTISQEKEFCWLKKLSKRKEITLIPLPLHYRRFNWRGFNQSELLGKRLADYFGWQLRTDVLIRQKSTKPQVGLKNDKRQENVQGAFKINHNSQYLIRDSQVFLFDDVWTTGSTLKEAAKVLKKAGFKKVYGLTICR</sequence>
<proteinExistence type="inferred from homology"/>
<dbReference type="EMBL" id="PEXA01000052">
    <property type="protein sequence ID" value="PIU33099.1"/>
    <property type="molecule type" value="Genomic_DNA"/>
</dbReference>
<dbReference type="Proteomes" id="UP000229559">
    <property type="component" value="Unassembled WGS sequence"/>
</dbReference>
<feature type="domain" description="Phosphoribosyltransferase" evidence="2">
    <location>
        <begin position="120"/>
        <end position="203"/>
    </location>
</feature>
<name>A0A2M6YPN3_9BACT</name>
<evidence type="ECO:0000313" key="4">
    <source>
        <dbReference type="Proteomes" id="UP000229559"/>
    </source>
</evidence>
<dbReference type="InterPro" id="IPR051910">
    <property type="entry name" value="ComF/GntX_DNA_util-trans"/>
</dbReference>
<dbReference type="PANTHER" id="PTHR47505:SF1">
    <property type="entry name" value="DNA UTILIZATION PROTEIN YHGH"/>
    <property type="match status" value="1"/>
</dbReference>
<dbReference type="InterPro" id="IPR000836">
    <property type="entry name" value="PRTase_dom"/>
</dbReference>
<dbReference type="InterPro" id="IPR029057">
    <property type="entry name" value="PRTase-like"/>
</dbReference>
<dbReference type="SUPFAM" id="SSF53271">
    <property type="entry name" value="PRTase-like"/>
    <property type="match status" value="1"/>
</dbReference>
<dbReference type="Gene3D" id="3.40.50.2020">
    <property type="match status" value="1"/>
</dbReference>
<dbReference type="CDD" id="cd06223">
    <property type="entry name" value="PRTases_typeI"/>
    <property type="match status" value="1"/>
</dbReference>
<dbReference type="PANTHER" id="PTHR47505">
    <property type="entry name" value="DNA UTILIZATION PROTEIN YHGH"/>
    <property type="match status" value="1"/>
</dbReference>
<protein>
    <recommendedName>
        <fullName evidence="2">Phosphoribosyltransferase domain-containing protein</fullName>
    </recommendedName>
</protein>
<gene>
    <name evidence="3" type="ORF">COT04_01900</name>
</gene>
<dbReference type="AlphaFoldDB" id="A0A2M6YPN3"/>
<comment type="similarity">
    <text evidence="1">Belongs to the ComF/GntX family.</text>
</comment>
<organism evidence="3 4">
    <name type="scientific">Candidatus Shapirobacteria bacterium CG07_land_8_20_14_0_80_39_12</name>
    <dbReference type="NCBI Taxonomy" id="1974480"/>
    <lineage>
        <taxon>Bacteria</taxon>
        <taxon>Candidatus Shapironibacteriota</taxon>
    </lineage>
</organism>
<dbReference type="Pfam" id="PF00156">
    <property type="entry name" value="Pribosyltran"/>
    <property type="match status" value="1"/>
</dbReference>
<accession>A0A2M6YPN3</accession>
<evidence type="ECO:0000256" key="1">
    <source>
        <dbReference type="ARBA" id="ARBA00008007"/>
    </source>
</evidence>
<evidence type="ECO:0000313" key="3">
    <source>
        <dbReference type="EMBL" id="PIU33099.1"/>
    </source>
</evidence>